<proteinExistence type="predicted"/>
<dbReference type="InterPro" id="IPR015330">
    <property type="entry name" value="DNA_primase/pol_bifunc_N"/>
</dbReference>
<evidence type="ECO:0000313" key="3">
    <source>
        <dbReference type="Proteomes" id="UP000603865"/>
    </source>
</evidence>
<dbReference type="SUPFAM" id="SSF56747">
    <property type="entry name" value="Prim-pol domain"/>
    <property type="match status" value="1"/>
</dbReference>
<evidence type="ECO:0000313" key="2">
    <source>
        <dbReference type="EMBL" id="GGR15372.1"/>
    </source>
</evidence>
<protein>
    <recommendedName>
        <fullName evidence="1">DNA primase/polymerase bifunctional N-terminal domain-containing protein</fullName>
    </recommendedName>
</protein>
<dbReference type="Pfam" id="PF09250">
    <property type="entry name" value="Prim-Pol"/>
    <property type="match status" value="1"/>
</dbReference>
<accession>A0A918F756</accession>
<evidence type="ECO:0000259" key="1">
    <source>
        <dbReference type="SMART" id="SM00943"/>
    </source>
</evidence>
<dbReference type="Proteomes" id="UP000603865">
    <property type="component" value="Unassembled WGS sequence"/>
</dbReference>
<sequence length="383" mass="41967">MACLQRGWSVLPIHAGTQYDKHPHSRALIETGYSRVDDEGTLHATWKPLQVTPPTEVQVRAWFRESAQKGLALVTGQVSGRIVLDFDGPAGCDFAHALGIRPHVRTGGGGYHWHLQAPGWPVRNVVGKVTSGAPDCVDVRGDGGNAVLPPTQTRKGPYVYLRDPVELDTLEQVPVALREALGLVAPVTVPVSVPTVPLPRGDERYPSERLLDWAVQKVHSGELGGRNDVGYRLAWALFNNGYSPDEVRRVGDTYVALVGQLTRPAYTRDEFLASVRSAWNAPRGEAWGSAREEVVQRPRSSAEALEEIFHQLAPEEQLRAAALLAGEWAAQQRGLDDTVRYLRLIGHGEAVRTARQAFLAHERGQSVDGTLAGFLSARRVRYG</sequence>
<keyword evidence="3" id="KW-1185">Reference proteome</keyword>
<organism evidence="2 3">
    <name type="scientific">Deinococcus ruber</name>
    <dbReference type="NCBI Taxonomy" id="1848197"/>
    <lineage>
        <taxon>Bacteria</taxon>
        <taxon>Thermotogati</taxon>
        <taxon>Deinococcota</taxon>
        <taxon>Deinococci</taxon>
        <taxon>Deinococcales</taxon>
        <taxon>Deinococcaceae</taxon>
        <taxon>Deinococcus</taxon>
    </lineage>
</organism>
<comment type="caution">
    <text evidence="2">The sequence shown here is derived from an EMBL/GenBank/DDBJ whole genome shotgun (WGS) entry which is preliminary data.</text>
</comment>
<dbReference type="AlphaFoldDB" id="A0A918F756"/>
<reference evidence="2" key="2">
    <citation type="submission" date="2020-09" db="EMBL/GenBank/DDBJ databases">
        <authorList>
            <person name="Sun Q."/>
            <person name="Ohkuma M."/>
        </authorList>
    </citation>
    <scope>NUCLEOTIDE SEQUENCE</scope>
    <source>
        <strain evidence="2">JCM 31311</strain>
    </source>
</reference>
<name>A0A918F756_9DEIO</name>
<dbReference type="EMBL" id="BMQL01000018">
    <property type="protein sequence ID" value="GGR15372.1"/>
    <property type="molecule type" value="Genomic_DNA"/>
</dbReference>
<reference evidence="2" key="1">
    <citation type="journal article" date="2014" name="Int. J. Syst. Evol. Microbiol.">
        <title>Complete genome sequence of Corynebacterium casei LMG S-19264T (=DSM 44701T), isolated from a smear-ripened cheese.</title>
        <authorList>
            <consortium name="US DOE Joint Genome Institute (JGI-PGF)"/>
            <person name="Walter F."/>
            <person name="Albersmeier A."/>
            <person name="Kalinowski J."/>
            <person name="Ruckert C."/>
        </authorList>
    </citation>
    <scope>NUCLEOTIDE SEQUENCE</scope>
    <source>
        <strain evidence="2">JCM 31311</strain>
    </source>
</reference>
<dbReference type="CDD" id="cd04859">
    <property type="entry name" value="Prim_Pol"/>
    <property type="match status" value="1"/>
</dbReference>
<dbReference type="SMART" id="SM00943">
    <property type="entry name" value="Prim-Pol"/>
    <property type="match status" value="1"/>
</dbReference>
<feature type="domain" description="DNA primase/polymerase bifunctional N-terminal" evidence="1">
    <location>
        <begin position="1"/>
        <end position="177"/>
    </location>
</feature>
<gene>
    <name evidence="2" type="ORF">GCM10008957_30140</name>
</gene>